<comment type="caution">
    <text evidence="14">The sequence shown here is derived from an EMBL/GenBank/DDBJ whole genome shotgun (WGS) entry which is preliminary data.</text>
</comment>
<dbReference type="PANTHER" id="PTHR24376:SF216">
    <property type="entry name" value="ZINC FINGER PROTEIN 420-LIKE"/>
    <property type="match status" value="1"/>
</dbReference>
<comment type="subcellular location">
    <subcellularLocation>
        <location evidence="1">Nucleus</location>
    </subcellularLocation>
</comment>
<dbReference type="PROSITE" id="PS50157">
    <property type="entry name" value="ZINC_FINGER_C2H2_2"/>
    <property type="match status" value="4"/>
</dbReference>
<dbReference type="AlphaFoldDB" id="A0A553QML7"/>
<reference evidence="14 15" key="1">
    <citation type="journal article" date="2019" name="Sci. Data">
        <title>Hybrid genome assembly and annotation of Danionella translucida.</title>
        <authorList>
            <person name="Kadobianskyi M."/>
            <person name="Schulze L."/>
            <person name="Schuelke M."/>
            <person name="Judkewitz B."/>
        </authorList>
    </citation>
    <scope>NUCLEOTIDE SEQUENCE [LARGE SCALE GENOMIC DNA]</scope>
    <source>
        <strain evidence="14 15">Bolton</strain>
    </source>
</reference>
<evidence type="ECO:0000256" key="9">
    <source>
        <dbReference type="ARBA" id="ARBA00023163"/>
    </source>
</evidence>
<organism evidence="14 15">
    <name type="scientific">Danionella cerebrum</name>
    <dbReference type="NCBI Taxonomy" id="2873325"/>
    <lineage>
        <taxon>Eukaryota</taxon>
        <taxon>Metazoa</taxon>
        <taxon>Chordata</taxon>
        <taxon>Craniata</taxon>
        <taxon>Vertebrata</taxon>
        <taxon>Euteleostomi</taxon>
        <taxon>Actinopterygii</taxon>
        <taxon>Neopterygii</taxon>
        <taxon>Teleostei</taxon>
        <taxon>Ostariophysi</taxon>
        <taxon>Cypriniformes</taxon>
        <taxon>Danionidae</taxon>
        <taxon>Danioninae</taxon>
        <taxon>Danionella</taxon>
    </lineage>
</organism>
<dbReference type="GO" id="GO:0001228">
    <property type="term" value="F:DNA-binding transcription activator activity, RNA polymerase II-specific"/>
    <property type="evidence" value="ECO:0007669"/>
    <property type="project" value="TreeGrafter"/>
</dbReference>
<evidence type="ECO:0000256" key="7">
    <source>
        <dbReference type="ARBA" id="ARBA00023015"/>
    </source>
</evidence>
<evidence type="ECO:0000256" key="3">
    <source>
        <dbReference type="ARBA" id="ARBA00022723"/>
    </source>
</evidence>
<dbReference type="PROSITE" id="PS00028">
    <property type="entry name" value="ZINC_FINGER_C2H2_1"/>
    <property type="match status" value="3"/>
</dbReference>
<keyword evidence="5 11" id="KW-0863">Zinc-finger</keyword>
<evidence type="ECO:0000256" key="12">
    <source>
        <dbReference type="SAM" id="MobiDB-lite"/>
    </source>
</evidence>
<dbReference type="GO" id="GO:0035091">
    <property type="term" value="F:phosphatidylinositol binding"/>
    <property type="evidence" value="ECO:0007669"/>
    <property type="project" value="InterPro"/>
</dbReference>
<reference evidence="14" key="2">
    <citation type="submission" date="2019-04" db="EMBL/GenBank/DDBJ databases">
        <authorList>
            <person name="Kadobianskyi M."/>
            <person name="Schulze L."/>
            <person name="Schuelke M."/>
            <person name="Judkewitz B."/>
        </authorList>
    </citation>
    <scope>NUCLEOTIDE SEQUENCE</scope>
    <source>
        <strain evidence="14">Bolton</strain>
        <tissue evidence="14">Whole-body</tissue>
    </source>
</reference>
<keyword evidence="6" id="KW-0862">Zinc</keyword>
<dbReference type="SMART" id="SM00355">
    <property type="entry name" value="ZnF_C2H2"/>
    <property type="match status" value="9"/>
</dbReference>
<evidence type="ECO:0000256" key="2">
    <source>
        <dbReference type="ARBA" id="ARBA00006991"/>
    </source>
</evidence>
<evidence type="ECO:0000259" key="13">
    <source>
        <dbReference type="PROSITE" id="PS50157"/>
    </source>
</evidence>
<evidence type="ECO:0000256" key="4">
    <source>
        <dbReference type="ARBA" id="ARBA00022737"/>
    </source>
</evidence>
<keyword evidence="8" id="KW-0238">DNA-binding</keyword>
<dbReference type="PANTHER" id="PTHR24376">
    <property type="entry name" value="ZINC FINGER PROTEIN"/>
    <property type="match status" value="1"/>
</dbReference>
<feature type="compositionally biased region" description="Polar residues" evidence="12">
    <location>
        <begin position="439"/>
        <end position="458"/>
    </location>
</feature>
<dbReference type="InterPro" id="IPR036236">
    <property type="entry name" value="Znf_C2H2_sf"/>
</dbReference>
<accession>A0A553QML7</accession>
<dbReference type="InterPro" id="IPR013087">
    <property type="entry name" value="Znf_C2H2_type"/>
</dbReference>
<dbReference type="InterPro" id="IPR036871">
    <property type="entry name" value="PX_dom_sf"/>
</dbReference>
<evidence type="ECO:0000256" key="5">
    <source>
        <dbReference type="ARBA" id="ARBA00022771"/>
    </source>
</evidence>
<feature type="domain" description="C2H2-type" evidence="13">
    <location>
        <begin position="333"/>
        <end position="360"/>
    </location>
</feature>
<gene>
    <name evidence="14" type="ORF">DNTS_035565</name>
</gene>
<dbReference type="SUPFAM" id="SSF64268">
    <property type="entry name" value="PX domain"/>
    <property type="match status" value="1"/>
</dbReference>
<dbReference type="Pfam" id="PF00096">
    <property type="entry name" value="zf-C2H2"/>
    <property type="match status" value="1"/>
</dbReference>
<dbReference type="GO" id="GO:0005634">
    <property type="term" value="C:nucleus"/>
    <property type="evidence" value="ECO:0007669"/>
    <property type="project" value="UniProtKB-SubCell"/>
</dbReference>
<dbReference type="GO" id="GO:0008270">
    <property type="term" value="F:zinc ion binding"/>
    <property type="evidence" value="ECO:0007669"/>
    <property type="project" value="UniProtKB-KW"/>
</dbReference>
<feature type="region of interest" description="Disordered" evidence="12">
    <location>
        <begin position="414"/>
        <end position="458"/>
    </location>
</feature>
<dbReference type="Proteomes" id="UP000316079">
    <property type="component" value="Unassembled WGS sequence"/>
</dbReference>
<feature type="domain" description="C2H2-type" evidence="13">
    <location>
        <begin position="494"/>
        <end position="521"/>
    </location>
</feature>
<feature type="compositionally biased region" description="Basic and acidic residues" evidence="12">
    <location>
        <begin position="414"/>
        <end position="429"/>
    </location>
</feature>
<protein>
    <recommendedName>
        <fullName evidence="13">C2H2-type domain-containing protein</fullName>
    </recommendedName>
</protein>
<evidence type="ECO:0000256" key="10">
    <source>
        <dbReference type="ARBA" id="ARBA00023242"/>
    </source>
</evidence>
<comment type="similarity">
    <text evidence="2">Belongs to the krueppel C2H2-type zinc-finger protein family.</text>
</comment>
<sequence length="833" mass="95429">MGGFKDEYQDVQPVTLQLSEENVTSSLYCHSAQGIETRLSTLVEAFLVEVYRCRVCQFTSNQKTRISHHVIERHDPVSPCPKLPCLEKENEEGLGKGMAVDDEVEVEYSSSPYNLEIDLHSGLKNHEDPIDMERISFLLPIYSIFPNISPRSCAIGLGSSSDGNLHVAQTCEVSTLFEEDRHDDICEEESVFHLDEASTDLTAPLNDGLNAEVQDEEMAQSAHLMTLGLCRISSSKCQRQSTTSAKSIPEQEADTGDNIMDAEMHKPSEEDGALACFLCQTIASSRSMLEVHLKCHSVEQGFRCPRCHWESEDWVNMEQHLRAHGKGKATKRHKCRACPRTFKRADYRDAHEKRHKKQHQCPSEAAGKMQCSMCLEWFRQGKEWEIHLRCHFKEGFKCLHCDFKGKTWKESVSHIQTRHEKNEKHQENARRRKKRKKNGTVSNQGKNKAGQSETSLPRTVSRRKEFCCNLCDKKFSSKLTMRRHMGIHQEEKPFKCPHCHYCTRLKASLIQHLRIHTGEKPYKCPQCSYASIDRSSLRRHSRTHTQEKPHCCQYCPYSSAHYPQAEKAEKNLKPVQPVFILLVNRFDKGISSHLFVNDCWVAGLERFAVGRAGEEEFFEIRTEWSDKSITHTRRRYQDIVKLLKNLTKSFPEDRGCFSQSLNLEGLQRIKEAKGNSDETRLDEVENFLRNLIKKEQKVSQSEAVLSFFKTSPLDYTLKTLFQPGQTLHQSPVTVADVRRANGFCLANTETVILDPYLLSKSASLKYSSEIDPQMWTGIRIENGSKCVKETVQKQNNLMNQIDSLGKDNLPKKPQCTSNITYLQLQGCETDILE</sequence>
<dbReference type="InterPro" id="IPR001683">
    <property type="entry name" value="PX_dom"/>
</dbReference>
<dbReference type="FunFam" id="3.30.160.60:FF:002452">
    <property type="entry name" value="zinc finger protein 142 isoform X4"/>
    <property type="match status" value="1"/>
</dbReference>
<evidence type="ECO:0000256" key="1">
    <source>
        <dbReference type="ARBA" id="ARBA00004123"/>
    </source>
</evidence>
<evidence type="ECO:0000313" key="14">
    <source>
        <dbReference type="EMBL" id="TRY91230.1"/>
    </source>
</evidence>
<keyword evidence="10" id="KW-0539">Nucleus</keyword>
<dbReference type="EMBL" id="SRMA01025762">
    <property type="protein sequence ID" value="TRY91231.1"/>
    <property type="molecule type" value="Genomic_DNA"/>
</dbReference>
<dbReference type="GO" id="GO:0000978">
    <property type="term" value="F:RNA polymerase II cis-regulatory region sequence-specific DNA binding"/>
    <property type="evidence" value="ECO:0007669"/>
    <property type="project" value="TreeGrafter"/>
</dbReference>
<keyword evidence="4" id="KW-0677">Repeat</keyword>
<evidence type="ECO:0000256" key="6">
    <source>
        <dbReference type="ARBA" id="ARBA00022833"/>
    </source>
</evidence>
<dbReference type="Pfam" id="PF00787">
    <property type="entry name" value="PX"/>
    <property type="match status" value="1"/>
</dbReference>
<keyword evidence="3" id="KW-0479">Metal-binding</keyword>
<keyword evidence="9" id="KW-0804">Transcription</keyword>
<dbReference type="FunFam" id="3.30.160.60:FF:001156">
    <property type="entry name" value="Zinc finger protein 407"/>
    <property type="match status" value="1"/>
</dbReference>
<name>A0A553QML7_9TELE</name>
<evidence type="ECO:0000256" key="8">
    <source>
        <dbReference type="ARBA" id="ARBA00023125"/>
    </source>
</evidence>
<evidence type="ECO:0000256" key="11">
    <source>
        <dbReference type="PROSITE-ProRule" id="PRU00042"/>
    </source>
</evidence>
<keyword evidence="7" id="KW-0805">Transcription regulation</keyword>
<dbReference type="Gene3D" id="3.30.1520.10">
    <property type="entry name" value="Phox-like domain"/>
    <property type="match status" value="1"/>
</dbReference>
<proteinExistence type="inferred from homology"/>
<dbReference type="OrthoDB" id="6077919at2759"/>
<dbReference type="EMBL" id="SRMA01025762">
    <property type="protein sequence ID" value="TRY91230.1"/>
    <property type="molecule type" value="Genomic_DNA"/>
</dbReference>
<dbReference type="Gene3D" id="3.30.160.60">
    <property type="entry name" value="Classic Zinc Finger"/>
    <property type="match status" value="4"/>
</dbReference>
<evidence type="ECO:0000313" key="15">
    <source>
        <dbReference type="Proteomes" id="UP000316079"/>
    </source>
</evidence>
<feature type="domain" description="C2H2-type" evidence="13">
    <location>
        <begin position="466"/>
        <end position="493"/>
    </location>
</feature>
<dbReference type="STRING" id="623744.A0A553QML7"/>
<feature type="domain" description="C2H2-type" evidence="13">
    <location>
        <begin position="522"/>
        <end position="549"/>
    </location>
</feature>
<keyword evidence="15" id="KW-1185">Reference proteome</keyword>
<dbReference type="SUPFAM" id="SSF57667">
    <property type="entry name" value="beta-beta-alpha zinc fingers"/>
    <property type="match status" value="3"/>
</dbReference>